<evidence type="ECO:0000313" key="2">
    <source>
        <dbReference type="EMBL" id="KEH38026.1"/>
    </source>
</evidence>
<protein>
    <submittedName>
        <fullName evidence="2">RNA recognition motif</fullName>
    </submittedName>
</protein>
<dbReference type="EMBL" id="CM001218">
    <property type="protein sequence ID" value="KEH38026.1"/>
    <property type="molecule type" value="Genomic_DNA"/>
</dbReference>
<dbReference type="Gene3D" id="3.30.70.330">
    <property type="match status" value="1"/>
</dbReference>
<dbReference type="Pfam" id="PF00076">
    <property type="entry name" value="RRM_1"/>
    <property type="match status" value="1"/>
</dbReference>
<dbReference type="InterPro" id="IPR000504">
    <property type="entry name" value="RRM_dom"/>
</dbReference>
<dbReference type="AlphaFoldDB" id="A0A072V8S0"/>
<accession>A0A072V8S0</accession>
<reference evidence="2 4" key="2">
    <citation type="journal article" date="2014" name="BMC Genomics">
        <title>An improved genome release (version Mt4.0) for the model legume Medicago truncatula.</title>
        <authorList>
            <person name="Tang H."/>
            <person name="Krishnakumar V."/>
            <person name="Bidwell S."/>
            <person name="Rosen B."/>
            <person name="Chan A."/>
            <person name="Zhou S."/>
            <person name="Gentzbittel L."/>
            <person name="Childs K.L."/>
            <person name="Yandell M."/>
            <person name="Gundlach H."/>
            <person name="Mayer K.F."/>
            <person name="Schwartz D.C."/>
            <person name="Town C.D."/>
        </authorList>
    </citation>
    <scope>GENOME REANNOTATION</scope>
    <source>
        <strain evidence="2">A17</strain>
        <strain evidence="3 4">cv. Jemalong A17</strain>
    </source>
</reference>
<dbReference type="EnsemblPlants" id="KEH38026">
    <property type="protein sequence ID" value="KEH38026"/>
    <property type="gene ID" value="MTR_2g056170"/>
</dbReference>
<dbReference type="GO" id="GO:0003729">
    <property type="term" value="F:mRNA binding"/>
    <property type="evidence" value="ECO:0000318"/>
    <property type="project" value="GO_Central"/>
</dbReference>
<dbReference type="GO" id="GO:0016607">
    <property type="term" value="C:nuclear speck"/>
    <property type="evidence" value="ECO:0000318"/>
    <property type="project" value="GO_Central"/>
</dbReference>
<evidence type="ECO:0000259" key="1">
    <source>
        <dbReference type="Pfam" id="PF00076"/>
    </source>
</evidence>
<evidence type="ECO:0000313" key="4">
    <source>
        <dbReference type="Proteomes" id="UP000002051"/>
    </source>
</evidence>
<keyword evidence="4" id="KW-1185">Reference proteome</keyword>
<dbReference type="HOGENOM" id="CLU_1296062_0_0_1"/>
<feature type="domain" description="RRM" evidence="1">
    <location>
        <begin position="47"/>
        <end position="102"/>
    </location>
</feature>
<dbReference type="CDD" id="cd00590">
    <property type="entry name" value="RRM_SF"/>
    <property type="match status" value="1"/>
</dbReference>
<organism evidence="2 4">
    <name type="scientific">Medicago truncatula</name>
    <name type="common">Barrel medic</name>
    <name type="synonym">Medicago tribuloides</name>
    <dbReference type="NCBI Taxonomy" id="3880"/>
    <lineage>
        <taxon>Eukaryota</taxon>
        <taxon>Viridiplantae</taxon>
        <taxon>Streptophyta</taxon>
        <taxon>Embryophyta</taxon>
        <taxon>Tracheophyta</taxon>
        <taxon>Spermatophyta</taxon>
        <taxon>Magnoliopsida</taxon>
        <taxon>eudicotyledons</taxon>
        <taxon>Gunneridae</taxon>
        <taxon>Pentapetalae</taxon>
        <taxon>rosids</taxon>
        <taxon>fabids</taxon>
        <taxon>Fabales</taxon>
        <taxon>Fabaceae</taxon>
        <taxon>Papilionoideae</taxon>
        <taxon>50 kb inversion clade</taxon>
        <taxon>NPAAA clade</taxon>
        <taxon>Hologalegina</taxon>
        <taxon>IRL clade</taxon>
        <taxon>Trifolieae</taxon>
        <taxon>Medicago</taxon>
    </lineage>
</organism>
<gene>
    <name evidence="2" type="ordered locus">MTR_2g056170</name>
</gene>
<dbReference type="GO" id="GO:0000381">
    <property type="term" value="P:regulation of alternative mRNA splicing, via spliceosome"/>
    <property type="evidence" value="ECO:0000318"/>
    <property type="project" value="GO_Central"/>
</dbReference>
<proteinExistence type="predicted"/>
<dbReference type="SUPFAM" id="SSF54928">
    <property type="entry name" value="RNA-binding domain, RBD"/>
    <property type="match status" value="1"/>
</dbReference>
<evidence type="ECO:0000313" key="3">
    <source>
        <dbReference type="EnsemblPlants" id="KEH38026"/>
    </source>
</evidence>
<sequence length="213" mass="23938">MHATIILGQATLGMHLIAIIPRLNVDDHASGNCRTACTFLFLFCPLSLRKAFEVCGILSDVYVARNRNARGQNYGFVRYINVKDVAKLQKVLNNVFFGQNKVWENVACFDRFGEGEKINEGGLLDTEKEEMVLARKQALEQVKLNAKGSEEEREKVHLIVVVGDISYADFFKEKKISHFGHASKVNGGAIVTRKFHSDNDDVVWASKGCWQEC</sequence>
<dbReference type="Proteomes" id="UP000002051">
    <property type="component" value="Chromosome 2"/>
</dbReference>
<dbReference type="InterPro" id="IPR012677">
    <property type="entry name" value="Nucleotide-bd_a/b_plait_sf"/>
</dbReference>
<reference evidence="2 4" key="1">
    <citation type="journal article" date="2011" name="Nature">
        <title>The Medicago genome provides insight into the evolution of rhizobial symbioses.</title>
        <authorList>
            <person name="Young N.D."/>
            <person name="Debelle F."/>
            <person name="Oldroyd G.E."/>
            <person name="Geurts R."/>
            <person name="Cannon S.B."/>
            <person name="Udvardi M.K."/>
            <person name="Benedito V.A."/>
            <person name="Mayer K.F."/>
            <person name="Gouzy J."/>
            <person name="Schoof H."/>
            <person name="Van de Peer Y."/>
            <person name="Proost S."/>
            <person name="Cook D.R."/>
            <person name="Meyers B.C."/>
            <person name="Spannagl M."/>
            <person name="Cheung F."/>
            <person name="De Mita S."/>
            <person name="Krishnakumar V."/>
            <person name="Gundlach H."/>
            <person name="Zhou S."/>
            <person name="Mudge J."/>
            <person name="Bharti A.K."/>
            <person name="Murray J.D."/>
            <person name="Naoumkina M.A."/>
            <person name="Rosen B."/>
            <person name="Silverstein K.A."/>
            <person name="Tang H."/>
            <person name="Rombauts S."/>
            <person name="Zhao P.X."/>
            <person name="Zhou P."/>
            <person name="Barbe V."/>
            <person name="Bardou P."/>
            <person name="Bechner M."/>
            <person name="Bellec A."/>
            <person name="Berger A."/>
            <person name="Berges H."/>
            <person name="Bidwell S."/>
            <person name="Bisseling T."/>
            <person name="Choisne N."/>
            <person name="Couloux A."/>
            <person name="Denny R."/>
            <person name="Deshpande S."/>
            <person name="Dai X."/>
            <person name="Doyle J.J."/>
            <person name="Dudez A.M."/>
            <person name="Farmer A.D."/>
            <person name="Fouteau S."/>
            <person name="Franken C."/>
            <person name="Gibelin C."/>
            <person name="Gish J."/>
            <person name="Goldstein S."/>
            <person name="Gonzalez A.J."/>
            <person name="Green P.J."/>
            <person name="Hallab A."/>
            <person name="Hartog M."/>
            <person name="Hua A."/>
            <person name="Humphray S.J."/>
            <person name="Jeong D.H."/>
            <person name="Jing Y."/>
            <person name="Jocker A."/>
            <person name="Kenton S.M."/>
            <person name="Kim D.J."/>
            <person name="Klee K."/>
            <person name="Lai H."/>
            <person name="Lang C."/>
            <person name="Lin S."/>
            <person name="Macmil S.L."/>
            <person name="Magdelenat G."/>
            <person name="Matthews L."/>
            <person name="McCorrison J."/>
            <person name="Monaghan E.L."/>
            <person name="Mun J.H."/>
            <person name="Najar F.Z."/>
            <person name="Nicholson C."/>
            <person name="Noirot C."/>
            <person name="O'Bleness M."/>
            <person name="Paule C.R."/>
            <person name="Poulain J."/>
            <person name="Prion F."/>
            <person name="Qin B."/>
            <person name="Qu C."/>
            <person name="Retzel E.F."/>
            <person name="Riddle C."/>
            <person name="Sallet E."/>
            <person name="Samain S."/>
            <person name="Samson N."/>
            <person name="Sanders I."/>
            <person name="Saurat O."/>
            <person name="Scarpelli C."/>
            <person name="Schiex T."/>
            <person name="Segurens B."/>
            <person name="Severin A.J."/>
            <person name="Sherrier D.J."/>
            <person name="Shi R."/>
            <person name="Sims S."/>
            <person name="Singer S.R."/>
            <person name="Sinharoy S."/>
            <person name="Sterck L."/>
            <person name="Viollet A."/>
            <person name="Wang B.B."/>
            <person name="Wang K."/>
            <person name="Wang M."/>
            <person name="Wang X."/>
            <person name="Warfsmann J."/>
            <person name="Weissenbach J."/>
            <person name="White D.D."/>
            <person name="White J.D."/>
            <person name="Wiley G.B."/>
            <person name="Wincker P."/>
            <person name="Xing Y."/>
            <person name="Yang L."/>
            <person name="Yao Z."/>
            <person name="Ying F."/>
            <person name="Zhai J."/>
            <person name="Zhou L."/>
            <person name="Zuber A."/>
            <person name="Denarie J."/>
            <person name="Dixon R.A."/>
            <person name="May G.D."/>
            <person name="Schwartz D.C."/>
            <person name="Rogers J."/>
            <person name="Quetier F."/>
            <person name="Town C.D."/>
            <person name="Roe B.A."/>
        </authorList>
    </citation>
    <scope>NUCLEOTIDE SEQUENCE [LARGE SCALE GENOMIC DNA]</scope>
    <source>
        <strain evidence="2">A17</strain>
        <strain evidence="3 4">cv. Jemalong A17</strain>
    </source>
</reference>
<name>A0A072V8S0_MEDTR</name>
<reference evidence="3" key="3">
    <citation type="submission" date="2015-04" db="UniProtKB">
        <authorList>
            <consortium name="EnsemblPlants"/>
        </authorList>
    </citation>
    <scope>IDENTIFICATION</scope>
    <source>
        <strain evidence="3">cv. Jemalong A17</strain>
    </source>
</reference>
<dbReference type="InterPro" id="IPR035979">
    <property type="entry name" value="RBD_domain_sf"/>
</dbReference>